<protein>
    <submittedName>
        <fullName evidence="2">DUF2075 domain-containing protein</fullName>
    </submittedName>
</protein>
<accession>A0A941CNN3</accession>
<evidence type="ECO:0000313" key="3">
    <source>
        <dbReference type="Proteomes" id="UP000675379"/>
    </source>
</evidence>
<comment type="caution">
    <text evidence="2">The sequence shown here is derived from an EMBL/GenBank/DDBJ whole genome shotgun (WGS) entry which is preliminary data.</text>
</comment>
<sequence length="500" mass="58071">MTRPINIYTITRVQDENSFNVVEKHESSKKSSSITQCHEISSLRILVDEFKKTGFTITDFDGFFFSYSIPQIGKEFDLLKFTKTLCVNIELKSETVSEEQILTQLRKNRHYLSHLGKRLIIYSVITDTMKCYKLSSNEELVGVDITEITDCLKGCTHEYSETIDDKFRVADYLVSPLTTPDKFIQGEYFLTQSQEQIKKEILKGIDGNSFGGFYHIIGKPGTGKTLLLYDIAKALSIRGKTLIIHCGKLSTEQIKIRRKINDLQIVSAADLRRDDFCFSEYSYLIIDESHRIYISQFEAICEAAKENMQSCIFSSDPGQVLSRAEKRNAIVDKIRSLDLEKECELSEKIRMNMEMHSFIARVLNLNHKPKKDMDYSNISINFANTKLEAQSLIDYFRKKEYVFINYTKSNYKFSPYSEYEEDYDTHHVIGKEYDKVVLLMDNSFYYDEYSMLRGIQHPNPDYLYPNLFYQGVTRTREKLAIIVVEAPTLFSKLIQIIEKA</sequence>
<dbReference type="Pfam" id="PF09848">
    <property type="entry name" value="SLFN-g3_helicase"/>
    <property type="match status" value="1"/>
</dbReference>
<dbReference type="CDD" id="cd00009">
    <property type="entry name" value="AAA"/>
    <property type="match status" value="1"/>
</dbReference>
<feature type="domain" description="Schlafen group 3-like DNA/RNA helicase" evidence="1">
    <location>
        <begin position="216"/>
        <end position="384"/>
    </location>
</feature>
<dbReference type="EMBL" id="JAGSCS010000006">
    <property type="protein sequence ID" value="MBR0575925.1"/>
    <property type="molecule type" value="Genomic_DNA"/>
</dbReference>
<name>A0A941CNN3_9CLOT</name>
<reference evidence="2" key="1">
    <citation type="submission" date="2021-04" db="EMBL/GenBank/DDBJ databases">
        <title>Proteiniclasticum sedimins sp. nov., an obligate anaerobic bacterium isolated from anaerobic sludge.</title>
        <authorList>
            <person name="Liu J."/>
        </authorList>
    </citation>
    <scope>NUCLEOTIDE SEQUENCE</scope>
    <source>
        <strain evidence="2">BAD-10</strain>
    </source>
</reference>
<dbReference type="RefSeq" id="WP_211800615.1">
    <property type="nucleotide sequence ID" value="NZ_JAGSCS010000006.1"/>
</dbReference>
<dbReference type="InterPro" id="IPR018647">
    <property type="entry name" value="SLFN_3-like_DNA/RNA_helicase"/>
</dbReference>
<dbReference type="InterPro" id="IPR027417">
    <property type="entry name" value="P-loop_NTPase"/>
</dbReference>
<proteinExistence type="predicted"/>
<dbReference type="Proteomes" id="UP000675379">
    <property type="component" value="Unassembled WGS sequence"/>
</dbReference>
<gene>
    <name evidence="2" type="ORF">KCG48_06180</name>
</gene>
<evidence type="ECO:0000313" key="2">
    <source>
        <dbReference type="EMBL" id="MBR0575925.1"/>
    </source>
</evidence>
<dbReference type="SUPFAM" id="SSF52540">
    <property type="entry name" value="P-loop containing nucleoside triphosphate hydrolases"/>
    <property type="match status" value="1"/>
</dbReference>
<organism evidence="2 3">
    <name type="scientific">Proteiniclasticum sediminis</name>
    <dbReference type="NCBI Taxonomy" id="2804028"/>
    <lineage>
        <taxon>Bacteria</taxon>
        <taxon>Bacillati</taxon>
        <taxon>Bacillota</taxon>
        <taxon>Clostridia</taxon>
        <taxon>Eubacteriales</taxon>
        <taxon>Clostridiaceae</taxon>
        <taxon>Proteiniclasticum</taxon>
    </lineage>
</organism>
<dbReference type="AlphaFoldDB" id="A0A941CNN3"/>
<evidence type="ECO:0000259" key="1">
    <source>
        <dbReference type="Pfam" id="PF09848"/>
    </source>
</evidence>
<keyword evidence="3" id="KW-1185">Reference proteome</keyword>
<dbReference type="Gene3D" id="3.40.50.300">
    <property type="entry name" value="P-loop containing nucleotide triphosphate hydrolases"/>
    <property type="match status" value="1"/>
</dbReference>